<dbReference type="KEGG" id="bcom:BAUCODRAFT_556731"/>
<dbReference type="RefSeq" id="XP_007678439.1">
    <property type="nucleotide sequence ID" value="XM_007680249.1"/>
</dbReference>
<evidence type="ECO:0000313" key="2">
    <source>
        <dbReference type="Proteomes" id="UP000011761"/>
    </source>
</evidence>
<evidence type="ECO:0000313" key="1">
    <source>
        <dbReference type="EMBL" id="EMC94686.1"/>
    </source>
</evidence>
<protein>
    <submittedName>
        <fullName evidence="1">Uncharacterized protein</fullName>
    </submittedName>
</protein>
<name>M2MDQ2_BAUPA</name>
<accession>M2MDQ2</accession>
<keyword evidence="2" id="KW-1185">Reference proteome</keyword>
<dbReference type="GeneID" id="19115469"/>
<dbReference type="Proteomes" id="UP000011761">
    <property type="component" value="Unassembled WGS sequence"/>
</dbReference>
<gene>
    <name evidence="1" type="ORF">BAUCODRAFT_556731</name>
</gene>
<dbReference type="EMBL" id="KB445558">
    <property type="protein sequence ID" value="EMC94686.1"/>
    <property type="molecule type" value="Genomic_DNA"/>
</dbReference>
<sequence>MALGRALDSMASPGWWAAIGSVWRGSRHGGSNLDEQQDPVETLSCHIFEIKLFGCCVYERSPNEGAATIADARIWNGDSSRAASLRVALESSALVVRLCSG</sequence>
<dbReference type="HOGENOM" id="CLU_2291175_0_0_1"/>
<organism evidence="1 2">
    <name type="scientific">Baudoinia panamericana (strain UAMH 10762)</name>
    <name type="common">Angels' share fungus</name>
    <name type="synonym">Baudoinia compniacensis (strain UAMH 10762)</name>
    <dbReference type="NCBI Taxonomy" id="717646"/>
    <lineage>
        <taxon>Eukaryota</taxon>
        <taxon>Fungi</taxon>
        <taxon>Dikarya</taxon>
        <taxon>Ascomycota</taxon>
        <taxon>Pezizomycotina</taxon>
        <taxon>Dothideomycetes</taxon>
        <taxon>Dothideomycetidae</taxon>
        <taxon>Mycosphaerellales</taxon>
        <taxon>Teratosphaeriaceae</taxon>
        <taxon>Baudoinia</taxon>
    </lineage>
</organism>
<reference evidence="1 2" key="1">
    <citation type="journal article" date="2012" name="PLoS Pathog.">
        <title>Diverse lifestyles and strategies of plant pathogenesis encoded in the genomes of eighteen Dothideomycetes fungi.</title>
        <authorList>
            <person name="Ohm R.A."/>
            <person name="Feau N."/>
            <person name="Henrissat B."/>
            <person name="Schoch C.L."/>
            <person name="Horwitz B.A."/>
            <person name="Barry K.W."/>
            <person name="Condon B.J."/>
            <person name="Copeland A.C."/>
            <person name="Dhillon B."/>
            <person name="Glaser F."/>
            <person name="Hesse C.N."/>
            <person name="Kosti I."/>
            <person name="LaButti K."/>
            <person name="Lindquist E.A."/>
            <person name="Lucas S."/>
            <person name="Salamov A.A."/>
            <person name="Bradshaw R.E."/>
            <person name="Ciuffetti L."/>
            <person name="Hamelin R.C."/>
            <person name="Kema G.H.J."/>
            <person name="Lawrence C."/>
            <person name="Scott J.A."/>
            <person name="Spatafora J.W."/>
            <person name="Turgeon B.G."/>
            <person name="de Wit P.J.G.M."/>
            <person name="Zhong S."/>
            <person name="Goodwin S.B."/>
            <person name="Grigoriev I.V."/>
        </authorList>
    </citation>
    <scope>NUCLEOTIDE SEQUENCE [LARGE SCALE GENOMIC DNA]</scope>
    <source>
        <strain evidence="1 2">UAMH 10762</strain>
    </source>
</reference>
<dbReference type="AlphaFoldDB" id="M2MDQ2"/>
<proteinExistence type="predicted"/>